<gene>
    <name evidence="1" type="ORF">H0235_007158</name>
</gene>
<keyword evidence="2" id="KW-1185">Reference proteome</keyword>
<name>A0A834P460_VESPE</name>
<sequence>MCEEVARYAETCHLQDHMLCEEVALFGVCFSRGNDAQNFSSFQASPRICLGERRNENQATTARNVKEWERFPQRTLLALVTLHGYACYMFRVLENLTFLFLRDNT</sequence>
<organism evidence="1 2">
    <name type="scientific">Vespula pensylvanica</name>
    <name type="common">Western yellow jacket</name>
    <name type="synonym">Wasp</name>
    <dbReference type="NCBI Taxonomy" id="30213"/>
    <lineage>
        <taxon>Eukaryota</taxon>
        <taxon>Metazoa</taxon>
        <taxon>Ecdysozoa</taxon>
        <taxon>Arthropoda</taxon>
        <taxon>Hexapoda</taxon>
        <taxon>Insecta</taxon>
        <taxon>Pterygota</taxon>
        <taxon>Neoptera</taxon>
        <taxon>Endopterygota</taxon>
        <taxon>Hymenoptera</taxon>
        <taxon>Apocrita</taxon>
        <taxon>Aculeata</taxon>
        <taxon>Vespoidea</taxon>
        <taxon>Vespidae</taxon>
        <taxon>Vespinae</taxon>
        <taxon>Vespula</taxon>
    </lineage>
</organism>
<accession>A0A834P460</accession>
<dbReference type="AlphaFoldDB" id="A0A834P460"/>
<evidence type="ECO:0000313" key="2">
    <source>
        <dbReference type="Proteomes" id="UP000600918"/>
    </source>
</evidence>
<protein>
    <submittedName>
        <fullName evidence="1">Uncharacterized protein</fullName>
    </submittedName>
</protein>
<dbReference type="EMBL" id="JACSDY010000005">
    <property type="protein sequence ID" value="KAF7427464.1"/>
    <property type="molecule type" value="Genomic_DNA"/>
</dbReference>
<dbReference type="Proteomes" id="UP000600918">
    <property type="component" value="Unassembled WGS sequence"/>
</dbReference>
<evidence type="ECO:0000313" key="1">
    <source>
        <dbReference type="EMBL" id="KAF7427464.1"/>
    </source>
</evidence>
<comment type="caution">
    <text evidence="1">The sequence shown here is derived from an EMBL/GenBank/DDBJ whole genome shotgun (WGS) entry which is preliminary data.</text>
</comment>
<reference evidence="1" key="1">
    <citation type="journal article" date="2020" name="G3 (Bethesda)">
        <title>High-Quality Assemblies for Three Invasive Social Wasps from the &lt;i&gt;Vespula&lt;/i&gt; Genus.</title>
        <authorList>
            <person name="Harrop T.W.R."/>
            <person name="Guhlin J."/>
            <person name="McLaughlin G.M."/>
            <person name="Permina E."/>
            <person name="Stockwell P."/>
            <person name="Gilligan J."/>
            <person name="Le Lec M.F."/>
            <person name="Gruber M.A.M."/>
            <person name="Quinn O."/>
            <person name="Lovegrove M."/>
            <person name="Duncan E.J."/>
            <person name="Remnant E.J."/>
            <person name="Van Eeckhoven J."/>
            <person name="Graham B."/>
            <person name="Knapp R.A."/>
            <person name="Langford K.W."/>
            <person name="Kronenberg Z."/>
            <person name="Press M.O."/>
            <person name="Eacker S.M."/>
            <person name="Wilson-Rankin E.E."/>
            <person name="Purcell J."/>
            <person name="Lester P.J."/>
            <person name="Dearden P.K."/>
        </authorList>
    </citation>
    <scope>NUCLEOTIDE SEQUENCE</scope>
    <source>
        <strain evidence="1">Volc-1</strain>
    </source>
</reference>
<proteinExistence type="predicted"/>